<sequence>MVTIIVKDNETDQEMILRVSIDSEETATVNVKFNPPLDKKKEYPGLWDIMASRVMNVIKED</sequence>
<accession>A0A413IG41</accession>
<evidence type="ECO:0000313" key="1">
    <source>
        <dbReference type="EMBL" id="MDB9221812.1"/>
    </source>
</evidence>
<dbReference type="EMBL" id="QSCO01000002">
    <property type="protein sequence ID" value="RGY09500.1"/>
    <property type="molecule type" value="Genomic_DNA"/>
</dbReference>
<protein>
    <submittedName>
        <fullName evidence="2">Uncharacterized protein</fullName>
    </submittedName>
</protein>
<dbReference type="EMBL" id="JAQMRD010000002">
    <property type="protein sequence ID" value="MDB9221812.1"/>
    <property type="molecule type" value="Genomic_DNA"/>
</dbReference>
<organism evidence="2 3">
    <name type="scientific">Odoribacter splanchnicus</name>
    <dbReference type="NCBI Taxonomy" id="28118"/>
    <lineage>
        <taxon>Bacteria</taxon>
        <taxon>Pseudomonadati</taxon>
        <taxon>Bacteroidota</taxon>
        <taxon>Bacteroidia</taxon>
        <taxon>Bacteroidales</taxon>
        <taxon>Odoribacteraceae</taxon>
        <taxon>Odoribacter</taxon>
    </lineage>
</organism>
<comment type="caution">
    <text evidence="2">The sequence shown here is derived from an EMBL/GenBank/DDBJ whole genome shotgun (WGS) entry which is preliminary data.</text>
</comment>
<reference evidence="1" key="2">
    <citation type="submission" date="2023-01" db="EMBL/GenBank/DDBJ databases">
        <title>Human gut microbiome strain richness.</title>
        <authorList>
            <person name="Chen-Liaw A."/>
        </authorList>
    </citation>
    <scope>NUCLEOTIDE SEQUENCE</scope>
    <source>
        <strain evidence="1">RTP21484st1_B7_RTP21484_190118</strain>
    </source>
</reference>
<name>A0A413IG41_9BACT</name>
<gene>
    <name evidence="2" type="ORF">DXA53_01585</name>
    <name evidence="1" type="ORF">PN645_02180</name>
</gene>
<proteinExistence type="predicted"/>
<evidence type="ECO:0000313" key="3">
    <source>
        <dbReference type="Proteomes" id="UP000284434"/>
    </source>
</evidence>
<reference evidence="2 3" key="1">
    <citation type="submission" date="2018-08" db="EMBL/GenBank/DDBJ databases">
        <title>A genome reference for cultivated species of the human gut microbiota.</title>
        <authorList>
            <person name="Zou Y."/>
            <person name="Xue W."/>
            <person name="Luo G."/>
        </authorList>
    </citation>
    <scope>NUCLEOTIDE SEQUENCE [LARGE SCALE GENOMIC DNA]</scope>
    <source>
        <strain evidence="2 3">OF03-11</strain>
    </source>
</reference>
<dbReference type="RefSeq" id="WP_118102729.1">
    <property type="nucleotide sequence ID" value="NZ_JABWDG010000079.1"/>
</dbReference>
<dbReference type="AlphaFoldDB" id="A0A413IG41"/>
<dbReference type="Proteomes" id="UP000284434">
    <property type="component" value="Unassembled WGS sequence"/>
</dbReference>
<dbReference type="Proteomes" id="UP001212263">
    <property type="component" value="Unassembled WGS sequence"/>
</dbReference>
<evidence type="ECO:0000313" key="2">
    <source>
        <dbReference type="EMBL" id="RGY09500.1"/>
    </source>
</evidence>